<gene>
    <name evidence="3" type="ORF">TrLO_g11096</name>
</gene>
<dbReference type="Pfam" id="PF00300">
    <property type="entry name" value="His_Phos_1"/>
    <property type="match status" value="1"/>
</dbReference>
<proteinExistence type="predicted"/>
<dbReference type="InterPro" id="IPR052765">
    <property type="entry name" value="PGM-Related"/>
</dbReference>
<accession>A0A9W7KVC3</accession>
<comment type="caution">
    <text evidence="3">The sequence shown here is derived from an EMBL/GenBank/DDBJ whole genome shotgun (WGS) entry which is preliminary data.</text>
</comment>
<dbReference type="SMART" id="SM00855">
    <property type="entry name" value="PGAM"/>
    <property type="match status" value="1"/>
</dbReference>
<dbReference type="PANTHER" id="PTHR46192">
    <property type="entry name" value="BROAD-RANGE ACID PHOSPHATASE DET1"/>
    <property type="match status" value="1"/>
</dbReference>
<dbReference type="InterPro" id="IPR013078">
    <property type="entry name" value="His_Pase_superF_clade-1"/>
</dbReference>
<evidence type="ECO:0000256" key="1">
    <source>
        <dbReference type="PIRSR" id="PIRSR613078-1"/>
    </source>
</evidence>
<sequence length="311" mass="36105">MLSLNVPFRRLLSPSLLPSPLLRPFSSHPPPPPPTIKYPKRIIIARHGESKGNISSSAYVTTPDWLIPLSATGFAQSRQLGSRLKNLISDEQCYFYTSPYLRTKQTLATVLKTLPSQQILGIREEPRLTEQQFGNFQNVQSINSAKNERIKYGRFYYRFPEGESGLDVYNRCSSFVNTLYRDFEDSDVIREADSNVLVMTHGLTMRLLIMRFFHYNVADFERSENSRNCGIVVLERREDYEELEQHRMKLSRIYNITREGRKLINFPKAGIVNYTDMVSEVSREGLTSFAEPAEHIKYWTDKTKVKWKTPF</sequence>
<dbReference type="OrthoDB" id="10261749at2759"/>
<keyword evidence="4" id="KW-1185">Reference proteome</keyword>
<evidence type="ECO:0000313" key="3">
    <source>
        <dbReference type="EMBL" id="GMI13023.1"/>
    </source>
</evidence>
<feature type="active site" description="Proton donor/acceptor" evidence="1">
    <location>
        <position position="130"/>
    </location>
</feature>
<reference evidence="4" key="1">
    <citation type="journal article" date="2023" name="Commun. Biol.">
        <title>Genome analysis of Parmales, the sister group of diatoms, reveals the evolutionary specialization of diatoms from phago-mixotrophs to photoautotrophs.</title>
        <authorList>
            <person name="Ban H."/>
            <person name="Sato S."/>
            <person name="Yoshikawa S."/>
            <person name="Yamada K."/>
            <person name="Nakamura Y."/>
            <person name="Ichinomiya M."/>
            <person name="Sato N."/>
            <person name="Blanc-Mathieu R."/>
            <person name="Endo H."/>
            <person name="Kuwata A."/>
            <person name="Ogata H."/>
        </authorList>
    </citation>
    <scope>NUCLEOTIDE SEQUENCE [LARGE SCALE GENOMIC DNA]</scope>
    <source>
        <strain evidence="4">NIES 3700</strain>
    </source>
</reference>
<dbReference type="CDD" id="cd07067">
    <property type="entry name" value="HP_PGM_like"/>
    <property type="match status" value="1"/>
</dbReference>
<dbReference type="GO" id="GO:0003824">
    <property type="term" value="F:catalytic activity"/>
    <property type="evidence" value="ECO:0007669"/>
    <property type="project" value="InterPro"/>
</dbReference>
<dbReference type="SUPFAM" id="SSF53254">
    <property type="entry name" value="Phosphoglycerate mutase-like"/>
    <property type="match status" value="1"/>
</dbReference>
<dbReference type="Gene3D" id="3.40.50.1240">
    <property type="entry name" value="Phosphoglycerate mutase-like"/>
    <property type="match status" value="1"/>
</dbReference>
<feature type="active site" description="Tele-phosphohistidine intermediate" evidence="1">
    <location>
        <position position="47"/>
    </location>
</feature>
<feature type="binding site" evidence="2">
    <location>
        <position position="102"/>
    </location>
    <ligand>
        <name>substrate</name>
    </ligand>
</feature>
<feature type="binding site" evidence="2">
    <location>
        <begin position="46"/>
        <end position="53"/>
    </location>
    <ligand>
        <name>substrate</name>
    </ligand>
</feature>
<organism evidence="3 4">
    <name type="scientific">Triparma laevis f. longispina</name>
    <dbReference type="NCBI Taxonomy" id="1714387"/>
    <lineage>
        <taxon>Eukaryota</taxon>
        <taxon>Sar</taxon>
        <taxon>Stramenopiles</taxon>
        <taxon>Ochrophyta</taxon>
        <taxon>Bolidophyceae</taxon>
        <taxon>Parmales</taxon>
        <taxon>Triparmaceae</taxon>
        <taxon>Triparma</taxon>
    </lineage>
</organism>
<evidence type="ECO:0000256" key="2">
    <source>
        <dbReference type="PIRSR" id="PIRSR613078-2"/>
    </source>
</evidence>
<dbReference type="PROSITE" id="PS00175">
    <property type="entry name" value="PG_MUTASE"/>
    <property type="match status" value="1"/>
</dbReference>
<dbReference type="EMBL" id="BRXW01000184">
    <property type="protein sequence ID" value="GMI13023.1"/>
    <property type="molecule type" value="Genomic_DNA"/>
</dbReference>
<dbReference type="Proteomes" id="UP001165122">
    <property type="component" value="Unassembled WGS sequence"/>
</dbReference>
<name>A0A9W7KVC3_9STRA</name>
<evidence type="ECO:0000313" key="4">
    <source>
        <dbReference type="Proteomes" id="UP001165122"/>
    </source>
</evidence>
<dbReference type="InterPro" id="IPR001345">
    <property type="entry name" value="PG/BPGM_mutase_AS"/>
</dbReference>
<dbReference type="AlphaFoldDB" id="A0A9W7KVC3"/>
<dbReference type="InterPro" id="IPR029033">
    <property type="entry name" value="His_PPase_superfam"/>
</dbReference>
<protein>
    <submittedName>
        <fullName evidence="3">Uncharacterized protein</fullName>
    </submittedName>
</protein>